<dbReference type="InterPro" id="IPR032710">
    <property type="entry name" value="NTF2-like_dom_sf"/>
</dbReference>
<sequence>MTDARVQLYQRFLSSPQASYLAPDAKLTYVTSCRTFNGPDAIVSHLLQASRQHKRAEEIMSAHAAADSIVLETVTTIEFVNGTGAYVQGLDKNFVVDNTVVVPIIHSVIFENEQVKSIRFFWDQGAMLKQLNIIGTRGNIWPIFNGADQKKLMAADATPSGVAPAATNPAARKHFEISELEPDLEVPAPRPGAIETASSAKPKPRNLQDLMDSSAAAPASPHRMGSAPKTYDIFDEKNQTPIAHRQMKGPAPVFETPEQIRAKRNFNAKNFEPHFKFGTPETALGPYSKTRSNMHPQPDELKWDHDAEAADYVQPTLGNGRRDMSNTFEIRDESPAPKDRFGGIKIAGNGMGSKSTRSQFNINMMADEEEPEQQQYQRPLAKHLETSAPVAHAGGIKIAGNGMGSKSTRSQFNINMMAGEQEQEQEQYQKPLVEQPETTVNARRASTTASTAPAPKAETEDLNNRFRGIKIAGNGMGSRGQRQWSWDMNPEEEEQQQPASAPAPAATAARKQAEHARYQPRMTSHRQFNASWSFGEDEDDKENN</sequence>
<dbReference type="Proteomes" id="UP001498771">
    <property type="component" value="Unassembled WGS sequence"/>
</dbReference>
<reference evidence="2 3" key="1">
    <citation type="submission" date="2024-03" db="EMBL/GenBank/DDBJ databases">
        <title>Genome-scale model development and genomic sequencing of the oleaginous clade Lipomyces.</title>
        <authorList>
            <consortium name="Lawrence Berkeley National Laboratory"/>
            <person name="Czajka J.J."/>
            <person name="Han Y."/>
            <person name="Kim J."/>
            <person name="Mondo S.J."/>
            <person name="Hofstad B.A."/>
            <person name="Robles A."/>
            <person name="Haridas S."/>
            <person name="Riley R."/>
            <person name="LaButti K."/>
            <person name="Pangilinan J."/>
            <person name="Andreopoulos W."/>
            <person name="Lipzen A."/>
            <person name="Yan J."/>
            <person name="Wang M."/>
            <person name="Ng V."/>
            <person name="Grigoriev I.V."/>
            <person name="Spatafora J.W."/>
            <person name="Magnuson J.K."/>
            <person name="Baker S.E."/>
            <person name="Pomraning K.R."/>
        </authorList>
    </citation>
    <scope>NUCLEOTIDE SEQUENCE [LARGE SCALE GENOMIC DNA]</scope>
    <source>
        <strain evidence="2 3">Phaff 52-87</strain>
    </source>
</reference>
<evidence type="ECO:0000313" key="2">
    <source>
        <dbReference type="EMBL" id="KAK7206865.1"/>
    </source>
</evidence>
<feature type="region of interest" description="Disordered" evidence="1">
    <location>
        <begin position="185"/>
        <end position="207"/>
    </location>
</feature>
<dbReference type="RefSeq" id="XP_064769898.1">
    <property type="nucleotide sequence ID" value="XM_064912117.1"/>
</dbReference>
<name>A0ABR1FAL1_9ASCO</name>
<feature type="compositionally biased region" description="Basic and acidic residues" evidence="1">
    <location>
        <begin position="331"/>
        <end position="342"/>
    </location>
</feature>
<evidence type="ECO:0008006" key="4">
    <source>
        <dbReference type="Google" id="ProtNLM"/>
    </source>
</evidence>
<evidence type="ECO:0000256" key="1">
    <source>
        <dbReference type="SAM" id="MobiDB-lite"/>
    </source>
</evidence>
<dbReference type="SUPFAM" id="SSF54427">
    <property type="entry name" value="NTF2-like"/>
    <property type="match status" value="1"/>
</dbReference>
<keyword evidence="3" id="KW-1185">Reference proteome</keyword>
<feature type="compositionally biased region" description="Low complexity" evidence="1">
    <location>
        <begin position="438"/>
        <end position="456"/>
    </location>
</feature>
<comment type="caution">
    <text evidence="2">The sequence shown here is derived from an EMBL/GenBank/DDBJ whole genome shotgun (WGS) entry which is preliminary data.</text>
</comment>
<dbReference type="EMBL" id="JBBJBU010000002">
    <property type="protein sequence ID" value="KAK7206865.1"/>
    <property type="molecule type" value="Genomic_DNA"/>
</dbReference>
<protein>
    <recommendedName>
        <fullName evidence="4">NTF2 domain-containing protein</fullName>
    </recommendedName>
</protein>
<gene>
    <name evidence="2" type="ORF">BZA70DRAFT_275231</name>
</gene>
<organism evidence="2 3">
    <name type="scientific">Myxozyma melibiosi</name>
    <dbReference type="NCBI Taxonomy" id="54550"/>
    <lineage>
        <taxon>Eukaryota</taxon>
        <taxon>Fungi</taxon>
        <taxon>Dikarya</taxon>
        <taxon>Ascomycota</taxon>
        <taxon>Saccharomycotina</taxon>
        <taxon>Lipomycetes</taxon>
        <taxon>Lipomycetales</taxon>
        <taxon>Lipomycetaceae</taxon>
        <taxon>Myxozyma</taxon>
    </lineage>
</organism>
<evidence type="ECO:0000313" key="3">
    <source>
        <dbReference type="Proteomes" id="UP001498771"/>
    </source>
</evidence>
<dbReference type="Gene3D" id="3.10.450.50">
    <property type="match status" value="1"/>
</dbReference>
<feature type="compositionally biased region" description="Acidic residues" evidence="1">
    <location>
        <begin position="535"/>
        <end position="544"/>
    </location>
</feature>
<feature type="compositionally biased region" description="Polar residues" evidence="1">
    <location>
        <begin position="521"/>
        <end position="532"/>
    </location>
</feature>
<proteinExistence type="predicted"/>
<dbReference type="GeneID" id="90037629"/>
<accession>A0ABR1FAL1</accession>
<feature type="region of interest" description="Disordered" evidence="1">
    <location>
        <begin position="331"/>
        <end position="355"/>
    </location>
</feature>
<feature type="compositionally biased region" description="Low complexity" evidence="1">
    <location>
        <begin position="496"/>
        <end position="510"/>
    </location>
</feature>
<feature type="region of interest" description="Disordered" evidence="1">
    <location>
        <begin position="435"/>
        <end position="544"/>
    </location>
</feature>